<dbReference type="PATRIC" id="fig|857265.3.peg.2866"/>
<dbReference type="CDD" id="cd02966">
    <property type="entry name" value="TlpA_like_family"/>
    <property type="match status" value="1"/>
</dbReference>
<evidence type="ECO:0000313" key="3">
    <source>
        <dbReference type="Proteomes" id="UP000037939"/>
    </source>
</evidence>
<dbReference type="InterPro" id="IPR013740">
    <property type="entry name" value="Redoxin"/>
</dbReference>
<dbReference type="RefSeq" id="WP_053938418.1">
    <property type="nucleotide sequence ID" value="NZ_LAQT01000010.1"/>
</dbReference>
<dbReference type="InterPro" id="IPR013766">
    <property type="entry name" value="Thioredoxin_domain"/>
</dbReference>
<dbReference type="OrthoDB" id="9811352at2"/>
<organism evidence="2 3">
    <name type="scientific">Amantichitinum ursilacus</name>
    <dbReference type="NCBI Taxonomy" id="857265"/>
    <lineage>
        <taxon>Bacteria</taxon>
        <taxon>Pseudomonadati</taxon>
        <taxon>Pseudomonadota</taxon>
        <taxon>Betaproteobacteria</taxon>
        <taxon>Neisseriales</taxon>
        <taxon>Chitinibacteraceae</taxon>
        <taxon>Amantichitinum</taxon>
    </lineage>
</organism>
<reference evidence="2 3" key="1">
    <citation type="submission" date="2015-07" db="EMBL/GenBank/DDBJ databases">
        <title>Draft genome sequence of the Amantichitinum ursilacus IGB-41, a new chitin-degrading bacterium.</title>
        <authorList>
            <person name="Kirstahler P."/>
            <person name="Guenther M."/>
            <person name="Grumaz C."/>
            <person name="Rupp S."/>
            <person name="Zibek S."/>
            <person name="Sohn K."/>
        </authorList>
    </citation>
    <scope>NUCLEOTIDE SEQUENCE [LARGE SCALE GENOMIC DNA]</scope>
    <source>
        <strain evidence="2 3">IGB-41</strain>
    </source>
</reference>
<dbReference type="PROSITE" id="PS51352">
    <property type="entry name" value="THIOREDOXIN_2"/>
    <property type="match status" value="1"/>
</dbReference>
<dbReference type="Proteomes" id="UP000037939">
    <property type="component" value="Unassembled WGS sequence"/>
</dbReference>
<dbReference type="STRING" id="857265.WG78_13930"/>
<sequence length="163" mass="17829">MKQHLYWILPLLVLLAVSAWLLFANSSKPAPDVAFTTLKGQTSSVAALKGKVVLVNFWATTCPGCVQEMNNLGALQNRFGNQGYVTLSVAMQYDPPEYLANFMKTQPMPFMVTHDLSGNVSKAFGDVQLTPTSFLIDKNGRIVKQYIGSIDEATVAAEISKII</sequence>
<dbReference type="InterPro" id="IPR036249">
    <property type="entry name" value="Thioredoxin-like_sf"/>
</dbReference>
<dbReference type="AlphaFoldDB" id="A0A0N0XID2"/>
<evidence type="ECO:0000313" key="2">
    <source>
        <dbReference type="EMBL" id="KPC52164.1"/>
    </source>
</evidence>
<gene>
    <name evidence="2" type="primary">resA_1</name>
    <name evidence="2" type="ORF">WG78_13930</name>
</gene>
<dbReference type="InterPro" id="IPR050553">
    <property type="entry name" value="Thioredoxin_ResA/DsbE_sf"/>
</dbReference>
<dbReference type="PANTHER" id="PTHR42852">
    <property type="entry name" value="THIOL:DISULFIDE INTERCHANGE PROTEIN DSBE"/>
    <property type="match status" value="1"/>
</dbReference>
<evidence type="ECO:0000259" key="1">
    <source>
        <dbReference type="PROSITE" id="PS51352"/>
    </source>
</evidence>
<name>A0A0N0XID2_9NEIS</name>
<feature type="domain" description="Thioredoxin" evidence="1">
    <location>
        <begin position="24"/>
        <end position="163"/>
    </location>
</feature>
<accession>A0A0N0XID2</accession>
<dbReference type="PANTHER" id="PTHR42852:SF18">
    <property type="entry name" value="CHROMOSOME UNDETERMINED SCAFFOLD_47, WHOLE GENOME SHOTGUN SEQUENCE"/>
    <property type="match status" value="1"/>
</dbReference>
<dbReference type="Gene3D" id="3.40.30.10">
    <property type="entry name" value="Glutaredoxin"/>
    <property type="match status" value="1"/>
</dbReference>
<dbReference type="Pfam" id="PF08534">
    <property type="entry name" value="Redoxin"/>
    <property type="match status" value="1"/>
</dbReference>
<proteinExistence type="predicted"/>
<dbReference type="GO" id="GO:0016491">
    <property type="term" value="F:oxidoreductase activity"/>
    <property type="evidence" value="ECO:0007669"/>
    <property type="project" value="InterPro"/>
</dbReference>
<comment type="caution">
    <text evidence="2">The sequence shown here is derived from an EMBL/GenBank/DDBJ whole genome shotgun (WGS) entry which is preliminary data.</text>
</comment>
<keyword evidence="3" id="KW-1185">Reference proteome</keyword>
<protein>
    <submittedName>
        <fullName evidence="2">Thiol-disulfide oxidoreductase ResA</fullName>
    </submittedName>
</protein>
<dbReference type="SUPFAM" id="SSF52833">
    <property type="entry name" value="Thioredoxin-like"/>
    <property type="match status" value="1"/>
</dbReference>
<dbReference type="EMBL" id="LAQT01000010">
    <property type="protein sequence ID" value="KPC52164.1"/>
    <property type="molecule type" value="Genomic_DNA"/>
</dbReference>